<dbReference type="InterPro" id="IPR000312">
    <property type="entry name" value="Glycosyl_Trfase_fam3"/>
</dbReference>
<accession>A0A1J5SYH8</accession>
<dbReference type="EMBL" id="MLJW01000014">
    <property type="protein sequence ID" value="OIR13543.1"/>
    <property type="molecule type" value="Genomic_DNA"/>
</dbReference>
<reference evidence="5" key="1">
    <citation type="submission" date="2016-10" db="EMBL/GenBank/DDBJ databases">
        <title>Sequence of Gallionella enrichment culture.</title>
        <authorList>
            <person name="Poehlein A."/>
            <person name="Muehling M."/>
            <person name="Daniel R."/>
        </authorList>
    </citation>
    <scope>NUCLEOTIDE SEQUENCE</scope>
</reference>
<dbReference type="InterPro" id="IPR036320">
    <property type="entry name" value="Glycosyl_Trfase_fam3_N_dom_sf"/>
</dbReference>
<evidence type="ECO:0000313" key="5">
    <source>
        <dbReference type="EMBL" id="OIR13543.1"/>
    </source>
</evidence>
<dbReference type="Pfam" id="PF02885">
    <property type="entry name" value="Glycos_trans_3N"/>
    <property type="match status" value="1"/>
</dbReference>
<dbReference type="InterPro" id="IPR035902">
    <property type="entry name" value="Nuc_phospho_transferase"/>
</dbReference>
<dbReference type="Gene3D" id="3.40.1030.10">
    <property type="entry name" value="Nucleoside phosphorylase/phosphoribosyltransferase catalytic domain"/>
    <property type="match status" value="1"/>
</dbReference>
<dbReference type="InterPro" id="IPR017459">
    <property type="entry name" value="Glycosyl_Trfase_fam3_N_dom"/>
</dbReference>
<dbReference type="GO" id="GO:0000162">
    <property type="term" value="P:L-tryptophan biosynthetic process"/>
    <property type="evidence" value="ECO:0007669"/>
    <property type="project" value="InterPro"/>
</dbReference>
<proteinExistence type="inferred from homology"/>
<keyword evidence="2 5" id="KW-0808">Transferase</keyword>
<dbReference type="PANTHER" id="PTHR43285">
    <property type="entry name" value="ANTHRANILATE PHOSPHORIBOSYLTRANSFERASE"/>
    <property type="match status" value="1"/>
</dbReference>
<dbReference type="NCBIfam" id="TIGR01245">
    <property type="entry name" value="trpD"/>
    <property type="match status" value="1"/>
</dbReference>
<gene>
    <name evidence="5" type="primary">trpD_2</name>
    <name evidence="5" type="ORF">GALL_53600</name>
</gene>
<dbReference type="SUPFAM" id="SSF52418">
    <property type="entry name" value="Nucleoside phosphorylase/phosphoribosyltransferase catalytic domain"/>
    <property type="match status" value="1"/>
</dbReference>
<feature type="domain" description="Glycosyl transferase family 3" evidence="3">
    <location>
        <begin position="78"/>
        <end position="331"/>
    </location>
</feature>
<dbReference type="PANTHER" id="PTHR43285:SF2">
    <property type="entry name" value="ANTHRANILATE PHOSPHORIBOSYLTRANSFERASE"/>
    <property type="match status" value="1"/>
</dbReference>
<evidence type="ECO:0000259" key="3">
    <source>
        <dbReference type="Pfam" id="PF00591"/>
    </source>
</evidence>
<evidence type="ECO:0000256" key="1">
    <source>
        <dbReference type="ARBA" id="ARBA00022676"/>
    </source>
</evidence>
<dbReference type="HAMAP" id="MF_00211">
    <property type="entry name" value="TrpD"/>
    <property type="match status" value="1"/>
</dbReference>
<keyword evidence="1 5" id="KW-0328">Glycosyltransferase</keyword>
<dbReference type="SUPFAM" id="SSF47648">
    <property type="entry name" value="Nucleoside phosphorylase/phosphoribosyltransferase N-terminal domain"/>
    <property type="match status" value="1"/>
</dbReference>
<protein>
    <submittedName>
        <fullName evidence="5">Anthranilate phosphoribosyltransferase</fullName>
        <ecNumber evidence="5">2.4.2.18</ecNumber>
    </submittedName>
</protein>
<dbReference type="AlphaFoldDB" id="A0A1J5SYH8"/>
<comment type="caution">
    <text evidence="5">The sequence shown here is derived from an EMBL/GenBank/DDBJ whole genome shotgun (WGS) entry which is preliminary data.</text>
</comment>
<feature type="domain" description="Glycosyl transferase family 3 N-terminal" evidence="4">
    <location>
        <begin position="6"/>
        <end position="66"/>
    </location>
</feature>
<name>A0A1J5SYH8_9ZZZZ</name>
<dbReference type="InterPro" id="IPR005940">
    <property type="entry name" value="Anthranilate_Pribosyl_Tfrase"/>
</dbReference>
<sequence length="349" mass="36171">MSALALLTSKLQGRQDLSADEVSAVALLLASAEEPDADKAAFLAALADKGETAEEVAAFAAAFRRLAIDPGVQEWAPRAIDIVGTGGDHAGGFNVSSLVVLTLASAGVPVMKHGNRGITSKCGSADLLAGLGFDLAAPPDKLRRALAQLGYVFFFAPNYHPAFKHVGPVRKLLAAQGRRSVFNILGPLINPGRPAHVLLGSFSVEWAGKLAAAADVLGVGAGLAVHGVIEQGRGIDELTTATANRVFGAGRLRGLDGVWRASDFGLRESPFSDLAGGDVAANLKLVSDLLDGRGPAGLVDTIVLNAAVCLWLVGRANDPREALGECRNLLLGGGVRTKIEATRDFFSRS</sequence>
<dbReference type="Gene3D" id="1.20.970.10">
    <property type="entry name" value="Transferase, Pyrimidine Nucleoside Phosphorylase, Chain C"/>
    <property type="match status" value="1"/>
</dbReference>
<evidence type="ECO:0000259" key="4">
    <source>
        <dbReference type="Pfam" id="PF02885"/>
    </source>
</evidence>
<evidence type="ECO:0000256" key="2">
    <source>
        <dbReference type="ARBA" id="ARBA00022679"/>
    </source>
</evidence>
<organism evidence="5">
    <name type="scientific">mine drainage metagenome</name>
    <dbReference type="NCBI Taxonomy" id="410659"/>
    <lineage>
        <taxon>unclassified sequences</taxon>
        <taxon>metagenomes</taxon>
        <taxon>ecological metagenomes</taxon>
    </lineage>
</organism>
<dbReference type="GO" id="GO:0005829">
    <property type="term" value="C:cytosol"/>
    <property type="evidence" value="ECO:0007669"/>
    <property type="project" value="TreeGrafter"/>
</dbReference>
<dbReference type="Pfam" id="PF00591">
    <property type="entry name" value="Glycos_transf_3"/>
    <property type="match status" value="1"/>
</dbReference>
<dbReference type="EC" id="2.4.2.18" evidence="5"/>
<dbReference type="GO" id="GO:0004048">
    <property type="term" value="F:anthranilate phosphoribosyltransferase activity"/>
    <property type="evidence" value="ECO:0007669"/>
    <property type="project" value="UniProtKB-EC"/>
</dbReference>